<sequence length="122" mass="13200">MITTVMCKMLLTKITISVHFILLLVLQCSAQNTTSPNSVTNSTTRVTMVNATQQSTPRFININTSISNWAKAGIAIGLALGVVLIAGIVAGSCHCWLRKQKGSNLVPSKDEEEVEEEVRIAE</sequence>
<protein>
    <submittedName>
        <fullName evidence="5">Uncharacterized protein LOC118418709</fullName>
    </submittedName>
    <submittedName>
        <fullName evidence="6">Uncharacterized protein LOC118418710</fullName>
    </submittedName>
</protein>
<organism evidence="4 5">
    <name type="scientific">Branchiostoma floridae</name>
    <name type="common">Florida lancelet</name>
    <name type="synonym">Amphioxus</name>
    <dbReference type="NCBI Taxonomy" id="7739"/>
    <lineage>
        <taxon>Eukaryota</taxon>
        <taxon>Metazoa</taxon>
        <taxon>Chordata</taxon>
        <taxon>Cephalochordata</taxon>
        <taxon>Leptocardii</taxon>
        <taxon>Amphioxiformes</taxon>
        <taxon>Branchiostomatidae</taxon>
        <taxon>Branchiostoma</taxon>
    </lineage>
</organism>
<feature type="chain" id="PRO_5044698956" evidence="3">
    <location>
        <begin position="31"/>
        <end position="122"/>
    </location>
</feature>
<evidence type="ECO:0000256" key="3">
    <source>
        <dbReference type="SAM" id="SignalP"/>
    </source>
</evidence>
<dbReference type="RefSeq" id="XP_035680666.1">
    <property type="nucleotide sequence ID" value="XM_035824773.1"/>
</dbReference>
<dbReference type="AlphaFoldDB" id="A0A9J7LD81"/>
<evidence type="ECO:0000313" key="6">
    <source>
        <dbReference type="RefSeq" id="XP_035680667.1"/>
    </source>
</evidence>
<proteinExistence type="predicted"/>
<gene>
    <name evidence="5" type="primary">LOC118418709</name>
    <name evidence="6" type="synonym">LOC118418710</name>
</gene>
<evidence type="ECO:0000313" key="4">
    <source>
        <dbReference type="Proteomes" id="UP000001554"/>
    </source>
</evidence>
<dbReference type="RefSeq" id="XP_035680667.1">
    <property type="nucleotide sequence ID" value="XM_035824774.1"/>
</dbReference>
<dbReference type="KEGG" id="bfo:118418710"/>
<feature type="region of interest" description="Disordered" evidence="1">
    <location>
        <begin position="103"/>
        <end position="122"/>
    </location>
</feature>
<keyword evidence="2" id="KW-1133">Transmembrane helix</keyword>
<dbReference type="OMA" id="SIMTATH"/>
<evidence type="ECO:0000256" key="2">
    <source>
        <dbReference type="SAM" id="Phobius"/>
    </source>
</evidence>
<reference evidence="4" key="1">
    <citation type="journal article" date="2020" name="Nat. Ecol. Evol.">
        <title>Deeply conserved synteny resolves early events in vertebrate evolution.</title>
        <authorList>
            <person name="Simakov O."/>
            <person name="Marletaz F."/>
            <person name="Yue J.X."/>
            <person name="O'Connell B."/>
            <person name="Jenkins J."/>
            <person name="Brandt A."/>
            <person name="Calef R."/>
            <person name="Tung C.H."/>
            <person name="Huang T.K."/>
            <person name="Schmutz J."/>
            <person name="Satoh N."/>
            <person name="Yu J.K."/>
            <person name="Putnam N.H."/>
            <person name="Green R.E."/>
            <person name="Rokhsar D.S."/>
        </authorList>
    </citation>
    <scope>NUCLEOTIDE SEQUENCE [LARGE SCALE GENOMIC DNA]</scope>
    <source>
        <strain evidence="4">S238N-H82</strain>
    </source>
</reference>
<keyword evidence="4" id="KW-1185">Reference proteome</keyword>
<keyword evidence="2" id="KW-0472">Membrane</keyword>
<keyword evidence="2" id="KW-0812">Transmembrane</keyword>
<evidence type="ECO:0000256" key="1">
    <source>
        <dbReference type="SAM" id="MobiDB-lite"/>
    </source>
</evidence>
<evidence type="ECO:0000313" key="5">
    <source>
        <dbReference type="RefSeq" id="XP_035680666.1"/>
    </source>
</evidence>
<name>A0A9J7LD81_BRAFL</name>
<dbReference type="Proteomes" id="UP000001554">
    <property type="component" value="Chromosome 6"/>
</dbReference>
<accession>A0A9J7LD81</accession>
<reference evidence="5 6" key="2">
    <citation type="submission" date="2025-04" db="UniProtKB">
        <authorList>
            <consortium name="RefSeq"/>
        </authorList>
    </citation>
    <scope>IDENTIFICATION</scope>
    <source>
        <strain evidence="5 6">S238N-H82</strain>
        <tissue evidence="5 6">Testes</tissue>
    </source>
</reference>
<feature type="transmembrane region" description="Helical" evidence="2">
    <location>
        <begin position="74"/>
        <end position="97"/>
    </location>
</feature>
<dbReference type="GeneID" id="118418709"/>
<keyword evidence="3" id="KW-0732">Signal</keyword>
<feature type="signal peptide" evidence="3">
    <location>
        <begin position="1"/>
        <end position="30"/>
    </location>
</feature>
<dbReference type="OrthoDB" id="10066598at2759"/>
<dbReference type="KEGG" id="bfo:118418709"/>